<evidence type="ECO:0000256" key="7">
    <source>
        <dbReference type="SAM" id="Phobius"/>
    </source>
</evidence>
<feature type="transmembrane region" description="Helical" evidence="7">
    <location>
        <begin position="6"/>
        <end position="28"/>
    </location>
</feature>
<gene>
    <name evidence="8" type="ORF">B1199_20160</name>
</gene>
<keyword evidence="6 7" id="KW-0472">Membrane</keyword>
<dbReference type="NCBIfam" id="TIGR00937">
    <property type="entry name" value="2A51"/>
    <property type="match status" value="1"/>
</dbReference>
<keyword evidence="4 7" id="KW-0812">Transmembrane</keyword>
<accession>A0A244CL10</accession>
<evidence type="ECO:0000313" key="9">
    <source>
        <dbReference type="Proteomes" id="UP000194841"/>
    </source>
</evidence>
<dbReference type="EMBL" id="MWPV01000008">
    <property type="protein sequence ID" value="OUL56019.1"/>
    <property type="molecule type" value="Genomic_DNA"/>
</dbReference>
<dbReference type="PIRSF" id="PIRSF004810">
    <property type="entry name" value="ChrA"/>
    <property type="match status" value="1"/>
</dbReference>
<evidence type="ECO:0000256" key="4">
    <source>
        <dbReference type="ARBA" id="ARBA00022692"/>
    </source>
</evidence>
<dbReference type="PANTHER" id="PTHR33567:SF3">
    <property type="entry name" value="CHROMATE ION TRANSPORTER (EUROFUNG)"/>
    <property type="match status" value="1"/>
</dbReference>
<reference evidence="8 9" key="1">
    <citation type="submission" date="2017-02" db="EMBL/GenBank/DDBJ databases">
        <title>Pseudoalteromonas ulvae TC14 Genome.</title>
        <authorList>
            <person name="Molmeret M."/>
        </authorList>
    </citation>
    <scope>NUCLEOTIDE SEQUENCE [LARGE SCALE GENOMIC DNA]</scope>
    <source>
        <strain evidence="8">TC14</strain>
    </source>
</reference>
<feature type="transmembrane region" description="Helical" evidence="7">
    <location>
        <begin position="246"/>
        <end position="270"/>
    </location>
</feature>
<evidence type="ECO:0000256" key="1">
    <source>
        <dbReference type="ARBA" id="ARBA00004651"/>
    </source>
</evidence>
<evidence type="ECO:0000313" key="8">
    <source>
        <dbReference type="EMBL" id="OUL56019.1"/>
    </source>
</evidence>
<comment type="caution">
    <text evidence="8">The sequence shown here is derived from an EMBL/GenBank/DDBJ whole genome shotgun (WGS) entry which is preliminary data.</text>
</comment>
<feature type="transmembrane region" description="Helical" evidence="7">
    <location>
        <begin position="276"/>
        <end position="298"/>
    </location>
</feature>
<keyword evidence="9" id="KW-1185">Reference proteome</keyword>
<comment type="subcellular location">
    <subcellularLocation>
        <location evidence="1">Cell membrane</location>
        <topology evidence="1">Multi-pass membrane protein</topology>
    </subcellularLocation>
</comment>
<feature type="transmembrane region" description="Helical" evidence="7">
    <location>
        <begin position="346"/>
        <end position="376"/>
    </location>
</feature>
<feature type="transmembrane region" description="Helical" evidence="7">
    <location>
        <begin position="192"/>
        <end position="209"/>
    </location>
</feature>
<dbReference type="InterPro" id="IPR014047">
    <property type="entry name" value="Chr_Tranpt_l_chain"/>
</dbReference>
<feature type="transmembrane region" description="Helical" evidence="7">
    <location>
        <begin position="103"/>
        <end position="124"/>
    </location>
</feature>
<evidence type="ECO:0008006" key="10">
    <source>
        <dbReference type="Google" id="ProtNLM"/>
    </source>
</evidence>
<protein>
    <recommendedName>
        <fullName evidence="10">Chorismate-binding protein</fullName>
    </recommendedName>
</protein>
<organism evidence="8 9">
    <name type="scientific">Pseudoalteromonas ulvae</name>
    <dbReference type="NCBI Taxonomy" id="107327"/>
    <lineage>
        <taxon>Bacteria</taxon>
        <taxon>Pseudomonadati</taxon>
        <taxon>Pseudomonadota</taxon>
        <taxon>Gammaproteobacteria</taxon>
        <taxon>Alteromonadales</taxon>
        <taxon>Pseudoalteromonadaceae</taxon>
        <taxon>Pseudoalteromonas</taxon>
    </lineage>
</organism>
<dbReference type="GO" id="GO:0005886">
    <property type="term" value="C:plasma membrane"/>
    <property type="evidence" value="ECO:0007669"/>
    <property type="project" value="UniProtKB-SubCell"/>
</dbReference>
<proteinExistence type="inferred from homology"/>
<dbReference type="OrthoDB" id="8969999at2"/>
<feature type="transmembrane region" description="Helical" evidence="7">
    <location>
        <begin position="310"/>
        <end position="334"/>
    </location>
</feature>
<feature type="transmembrane region" description="Helical" evidence="7">
    <location>
        <begin position="215"/>
        <end position="234"/>
    </location>
</feature>
<dbReference type="InterPro" id="IPR003370">
    <property type="entry name" value="Chromate_transpt"/>
</dbReference>
<comment type="similarity">
    <text evidence="2">Belongs to the chromate ion transporter (CHR) (TC 2.A.51) family.</text>
</comment>
<keyword evidence="5 7" id="KW-1133">Transmembrane helix</keyword>
<keyword evidence="3" id="KW-1003">Cell membrane</keyword>
<evidence type="ECO:0000256" key="6">
    <source>
        <dbReference type="ARBA" id="ARBA00023136"/>
    </source>
</evidence>
<evidence type="ECO:0000256" key="2">
    <source>
        <dbReference type="ARBA" id="ARBA00005262"/>
    </source>
</evidence>
<dbReference type="PANTHER" id="PTHR33567">
    <property type="entry name" value="CHROMATE ION TRANSPORTER (EUROFUNG)"/>
    <property type="match status" value="1"/>
</dbReference>
<dbReference type="AlphaFoldDB" id="A0A244CL10"/>
<dbReference type="Pfam" id="PF02417">
    <property type="entry name" value="Chromate_transp"/>
    <property type="match status" value="2"/>
</dbReference>
<evidence type="ECO:0000256" key="3">
    <source>
        <dbReference type="ARBA" id="ARBA00022475"/>
    </source>
</evidence>
<sequence>MNTLKIFGLFLKLGCASFGGPAAHLGFFQQVFVEQKRWLTTEQYAQLIALSQFLPGPSSSQAGFAIGLHKGGILGACAAFVGFTLPSFLLLYFLATVPNSDNAYLLAATTGLKLFAVAVVLDAVITMGKNFCTTQTSVLVCLLTTVMILVIPHPQTQLLALCCAAVFGYVTCKEQSASPISLKALRPNKVPLLLFIILSAAALFAWDDLSQLIASFYYAGLFVFGGGHVVLPLLQAAVPHVSEDSFLVAYSAAQAVPGPMFSIATYLGAIAEPTNALLVATLATLAIFLPGFLLLLIVRESWHTLSQHPRFAHAMSLVNASVVGLLLAALYQPIFTSSVQQPLDLAIVLIGFICLRFLKVKILFLVLAFVTLGFVLHQ</sequence>
<feature type="transmembrane region" description="Helical" evidence="7">
    <location>
        <begin position="131"/>
        <end position="150"/>
    </location>
</feature>
<name>A0A244CL10_PSEDV</name>
<dbReference type="Proteomes" id="UP000194841">
    <property type="component" value="Unassembled WGS sequence"/>
</dbReference>
<dbReference type="RefSeq" id="WP_086745938.1">
    <property type="nucleotide sequence ID" value="NZ_MWPV01000008.1"/>
</dbReference>
<dbReference type="GO" id="GO:0015109">
    <property type="term" value="F:chromate transmembrane transporter activity"/>
    <property type="evidence" value="ECO:0007669"/>
    <property type="project" value="InterPro"/>
</dbReference>
<feature type="transmembrane region" description="Helical" evidence="7">
    <location>
        <begin position="73"/>
        <end position="97"/>
    </location>
</feature>
<evidence type="ECO:0000256" key="5">
    <source>
        <dbReference type="ARBA" id="ARBA00022989"/>
    </source>
</evidence>